<evidence type="ECO:0000313" key="2">
    <source>
        <dbReference type="EMBL" id="ARU98531.1"/>
    </source>
</evidence>
<dbReference type="EMBL" id="CP015579">
    <property type="protein sequence ID" value="ARU94492.1"/>
    <property type="molecule type" value="Genomic_DNA"/>
</dbReference>
<gene>
    <name evidence="1" type="ORF">A7K98_12370</name>
    <name evidence="2" type="ORF">A7K99_12365</name>
</gene>
<evidence type="ECO:0000313" key="4">
    <source>
        <dbReference type="Proteomes" id="UP000195814"/>
    </source>
</evidence>
<dbReference type="SUPFAM" id="SSF54285">
    <property type="entry name" value="MoaD/ThiS"/>
    <property type="match status" value="1"/>
</dbReference>
<dbReference type="AlphaFoldDB" id="A0A1Y0LKA5"/>
<dbReference type="EMBL" id="CP015581">
    <property type="protein sequence ID" value="ARU98531.1"/>
    <property type="molecule type" value="Genomic_DNA"/>
</dbReference>
<dbReference type="InterPro" id="IPR012675">
    <property type="entry name" value="Beta-grasp_dom_sf"/>
</dbReference>
<organism evidence="1 4">
    <name type="scientific">Tatumella citrea</name>
    <name type="common">Pantoea citrea</name>
    <dbReference type="NCBI Taxonomy" id="53336"/>
    <lineage>
        <taxon>Bacteria</taxon>
        <taxon>Pseudomonadati</taxon>
        <taxon>Pseudomonadota</taxon>
        <taxon>Gammaproteobacteria</taxon>
        <taxon>Enterobacterales</taxon>
        <taxon>Erwiniaceae</taxon>
        <taxon>Tatumella</taxon>
    </lineage>
</organism>
<protein>
    <submittedName>
        <fullName evidence="1">Molybdopterin synthase sulfur carrier subunit</fullName>
    </submittedName>
</protein>
<dbReference type="InterPro" id="IPR003749">
    <property type="entry name" value="ThiS/MoaD-like"/>
</dbReference>
<dbReference type="InterPro" id="IPR052045">
    <property type="entry name" value="Sulfur_Carrier/Prot_Modifier"/>
</dbReference>
<sequence length="96" mass="9865">MAATLFIPTALRVFTDGQGKISLQGNTVGELIAALAGRYPDISQHLYDDTGELRSFINLYVGETNIRSSGGLSTPVGDGAEVLLVPAIAGGSGVNS</sequence>
<reference evidence="3 4" key="1">
    <citation type="submission" date="2016-05" db="EMBL/GenBank/DDBJ databases">
        <title>Complete genome sequence of two 2,5-diketo-D-glunonic acid producing strain Tatumella citrea.</title>
        <authorList>
            <person name="Duan C."/>
            <person name="Yang J."/>
            <person name="Yang S."/>
        </authorList>
    </citation>
    <scope>NUCLEOTIDE SEQUENCE [LARGE SCALE GENOMIC DNA]</scope>
    <source>
        <strain evidence="2 3">ATCC 39140</strain>
        <strain evidence="1 4">DSM 13699</strain>
    </source>
</reference>
<accession>A0A1Y0LKA5</accession>
<dbReference type="OrthoDB" id="9156098at2"/>
<dbReference type="Proteomes" id="UP000195814">
    <property type="component" value="Chromosome"/>
</dbReference>
<keyword evidence="3" id="KW-1185">Reference proteome</keyword>
<dbReference type="PANTHER" id="PTHR38031:SF1">
    <property type="entry name" value="SULFUR CARRIER PROTEIN CYSO"/>
    <property type="match status" value="1"/>
</dbReference>
<dbReference type="InterPro" id="IPR016155">
    <property type="entry name" value="Mopterin_synth/thiamin_S_b"/>
</dbReference>
<dbReference type="KEGG" id="tci:A7K98_12370"/>
<dbReference type="RefSeq" id="WP_087488854.1">
    <property type="nucleotide sequence ID" value="NZ_CP015579.1"/>
</dbReference>
<dbReference type="PANTHER" id="PTHR38031">
    <property type="entry name" value="SULFUR CARRIER PROTEIN SLR0821-RELATED"/>
    <property type="match status" value="1"/>
</dbReference>
<evidence type="ECO:0000313" key="1">
    <source>
        <dbReference type="EMBL" id="ARU94492.1"/>
    </source>
</evidence>
<proteinExistence type="predicted"/>
<evidence type="ECO:0000313" key="3">
    <source>
        <dbReference type="Proteomes" id="UP000195729"/>
    </source>
</evidence>
<dbReference type="Proteomes" id="UP000195729">
    <property type="component" value="Chromosome"/>
</dbReference>
<dbReference type="Pfam" id="PF02597">
    <property type="entry name" value="ThiS"/>
    <property type="match status" value="1"/>
</dbReference>
<name>A0A1Y0LKA5_TATCI</name>
<dbReference type="Gene3D" id="3.10.20.30">
    <property type="match status" value="1"/>
</dbReference>